<reference evidence="2" key="1">
    <citation type="submission" date="2019-09" db="EMBL/GenBank/DDBJ databases">
        <title>Comparative Genomics of Leptospira interrogans Reveals Genome Plasticity - A Common Adaptive Strategy for Survival in Various Hosts.</title>
        <authorList>
            <person name="Ramli S.R."/>
            <person name="Bunk B."/>
            <person name="Goris M."/>
            <person name="Bhuju S."/>
            <person name="Jarek M."/>
            <person name="Sproer C."/>
            <person name="Mustakim S."/>
            <person name="Strommenger B."/>
            <person name="Pessler F."/>
        </authorList>
    </citation>
    <scope>NUCLEOTIDE SEQUENCE</scope>
    <source>
        <strain evidence="2">782</strain>
        <plasmid evidence="2">p3</plasmid>
    </source>
</reference>
<keyword evidence="1" id="KW-0812">Transmembrane</keyword>
<protein>
    <submittedName>
        <fullName evidence="2">Uncharacterized protein</fullName>
    </submittedName>
</protein>
<keyword evidence="1" id="KW-0472">Membrane</keyword>
<dbReference type="EMBL" id="CP043890">
    <property type="protein sequence ID" value="QOI45267.1"/>
    <property type="molecule type" value="Genomic_DNA"/>
</dbReference>
<dbReference type="Proteomes" id="UP000663124">
    <property type="component" value="Plasmid p3"/>
</dbReference>
<evidence type="ECO:0000313" key="2">
    <source>
        <dbReference type="EMBL" id="QOI45267.1"/>
    </source>
</evidence>
<keyword evidence="2" id="KW-0614">Plasmid</keyword>
<sequence>MILRTHGTLLIAMGFAMSIISTLGLFGIGPYSFLNNHNLGHVGLIQAYLLAGLTGIVLWMGSYQEGNKKKWNRIGALFHLFILVVYIFHWNFFATLPNGEATRSMGVTFHIVFLVLEVWASLFSK</sequence>
<dbReference type="RefSeq" id="WP_000603456.1">
    <property type="nucleotide sequence ID" value="NZ_CP043890.1"/>
</dbReference>
<feature type="transmembrane region" description="Helical" evidence="1">
    <location>
        <begin position="45"/>
        <end position="62"/>
    </location>
</feature>
<dbReference type="AlphaFoldDB" id="A0AAP9WFP6"/>
<keyword evidence="1" id="KW-1133">Transmembrane helix</keyword>
<feature type="transmembrane region" description="Helical" evidence="1">
    <location>
        <begin position="7"/>
        <end position="33"/>
    </location>
</feature>
<feature type="transmembrane region" description="Helical" evidence="1">
    <location>
        <begin position="105"/>
        <end position="123"/>
    </location>
</feature>
<accession>A0AAP9WFP6</accession>
<feature type="transmembrane region" description="Helical" evidence="1">
    <location>
        <begin position="74"/>
        <end position="93"/>
    </location>
</feature>
<proteinExistence type="predicted"/>
<geneLocation type="plasmid" evidence="2 3">
    <name>p3</name>
</geneLocation>
<name>A0AAP9WFP6_LEPIR</name>
<evidence type="ECO:0000313" key="3">
    <source>
        <dbReference type="Proteomes" id="UP000663124"/>
    </source>
</evidence>
<organism evidence="2 3">
    <name type="scientific">Leptospira interrogans serovar Canicola</name>
    <dbReference type="NCBI Taxonomy" id="211880"/>
    <lineage>
        <taxon>Bacteria</taxon>
        <taxon>Pseudomonadati</taxon>
        <taxon>Spirochaetota</taxon>
        <taxon>Spirochaetia</taxon>
        <taxon>Leptospirales</taxon>
        <taxon>Leptospiraceae</taxon>
        <taxon>Leptospira</taxon>
    </lineage>
</organism>
<gene>
    <name evidence="2" type="ORF">Lepto782_23795</name>
</gene>
<evidence type="ECO:0000256" key="1">
    <source>
        <dbReference type="SAM" id="Phobius"/>
    </source>
</evidence>